<dbReference type="RefSeq" id="WP_185107794.1">
    <property type="nucleotide sequence ID" value="NZ_BAAAXY010000253.1"/>
</dbReference>
<evidence type="ECO:0000313" key="8">
    <source>
        <dbReference type="EMBL" id="MBB6553543.1"/>
    </source>
</evidence>
<keyword evidence="2" id="KW-0805">Transcription regulation</keyword>
<gene>
    <name evidence="8" type="ORF">HD593_008338</name>
</gene>
<proteinExistence type="predicted"/>
<feature type="domain" description="HTH luxR-type" evidence="6">
    <location>
        <begin position="138"/>
        <end position="203"/>
    </location>
</feature>
<protein>
    <submittedName>
        <fullName evidence="8">DNA-binding NarL/FixJ family response regulator</fullName>
    </submittedName>
</protein>
<dbReference type="SMART" id="SM00448">
    <property type="entry name" value="REC"/>
    <property type="match status" value="1"/>
</dbReference>
<evidence type="ECO:0000256" key="3">
    <source>
        <dbReference type="ARBA" id="ARBA00023125"/>
    </source>
</evidence>
<dbReference type="SUPFAM" id="SSF52172">
    <property type="entry name" value="CheY-like"/>
    <property type="match status" value="1"/>
</dbReference>
<dbReference type="InterPro" id="IPR039420">
    <property type="entry name" value="WalR-like"/>
</dbReference>
<dbReference type="InterPro" id="IPR001789">
    <property type="entry name" value="Sig_transdc_resp-reg_receiver"/>
</dbReference>
<evidence type="ECO:0000256" key="4">
    <source>
        <dbReference type="ARBA" id="ARBA00023163"/>
    </source>
</evidence>
<organism evidence="8 9">
    <name type="scientific">Nonomuraea rubra</name>
    <dbReference type="NCBI Taxonomy" id="46180"/>
    <lineage>
        <taxon>Bacteria</taxon>
        <taxon>Bacillati</taxon>
        <taxon>Actinomycetota</taxon>
        <taxon>Actinomycetes</taxon>
        <taxon>Streptosporangiales</taxon>
        <taxon>Streptosporangiaceae</taxon>
        <taxon>Nonomuraea</taxon>
    </lineage>
</organism>
<dbReference type="SMART" id="SM00421">
    <property type="entry name" value="HTH_LUXR"/>
    <property type="match status" value="1"/>
</dbReference>
<dbReference type="GO" id="GO:0006355">
    <property type="term" value="P:regulation of DNA-templated transcription"/>
    <property type="evidence" value="ECO:0007669"/>
    <property type="project" value="InterPro"/>
</dbReference>
<evidence type="ECO:0000256" key="5">
    <source>
        <dbReference type="PROSITE-ProRule" id="PRU00169"/>
    </source>
</evidence>
<dbReference type="PROSITE" id="PS00622">
    <property type="entry name" value="HTH_LUXR_1"/>
    <property type="match status" value="1"/>
</dbReference>
<dbReference type="Pfam" id="PF00196">
    <property type="entry name" value="GerE"/>
    <property type="match status" value="1"/>
</dbReference>
<dbReference type="PROSITE" id="PS50110">
    <property type="entry name" value="RESPONSE_REGULATORY"/>
    <property type="match status" value="1"/>
</dbReference>
<name>A0A7X0U3B7_9ACTN</name>
<dbReference type="Pfam" id="PF00072">
    <property type="entry name" value="Response_reg"/>
    <property type="match status" value="1"/>
</dbReference>
<dbReference type="PROSITE" id="PS50043">
    <property type="entry name" value="HTH_LUXR_2"/>
    <property type="match status" value="1"/>
</dbReference>
<keyword evidence="9" id="KW-1185">Reference proteome</keyword>
<dbReference type="PANTHER" id="PTHR43214">
    <property type="entry name" value="TWO-COMPONENT RESPONSE REGULATOR"/>
    <property type="match status" value="1"/>
</dbReference>
<evidence type="ECO:0000256" key="2">
    <source>
        <dbReference type="ARBA" id="ARBA00023015"/>
    </source>
</evidence>
<feature type="modified residue" description="4-aspartylphosphate" evidence="5">
    <location>
        <position position="54"/>
    </location>
</feature>
<evidence type="ECO:0000313" key="9">
    <source>
        <dbReference type="Proteomes" id="UP000565579"/>
    </source>
</evidence>
<dbReference type="Proteomes" id="UP000565579">
    <property type="component" value="Unassembled WGS sequence"/>
</dbReference>
<keyword evidence="4" id="KW-0804">Transcription</keyword>
<sequence>MPVRLIIVDDHPIVRDGLRGILDTDDIEIVGEAADGPEALAVALRTAPDLVLLDLRMPKMTGAEVIRLLREQQPGIHVLVLTTFDDDADVLPAIEQGATGYLLKDTPRAELRRAVLAAAAGETVLSPTVAGILTRKAQEPEPRTLSPRELEVMRFIARGATNREVAGKLFITEATVKTHLLHVFAKLGVKDRAAAVAVAYELGLLERQR</sequence>
<keyword evidence="3 8" id="KW-0238">DNA-binding</keyword>
<feature type="domain" description="Response regulatory" evidence="7">
    <location>
        <begin position="4"/>
        <end position="119"/>
    </location>
</feature>
<keyword evidence="1 5" id="KW-0597">Phosphoprotein</keyword>
<dbReference type="EMBL" id="JACHMI010000001">
    <property type="protein sequence ID" value="MBB6553543.1"/>
    <property type="molecule type" value="Genomic_DNA"/>
</dbReference>
<evidence type="ECO:0000256" key="1">
    <source>
        <dbReference type="ARBA" id="ARBA00022553"/>
    </source>
</evidence>
<dbReference type="InterPro" id="IPR058245">
    <property type="entry name" value="NreC/VraR/RcsB-like_REC"/>
</dbReference>
<dbReference type="CDD" id="cd06170">
    <property type="entry name" value="LuxR_C_like"/>
    <property type="match status" value="1"/>
</dbReference>
<reference evidence="8 9" key="1">
    <citation type="submission" date="2020-08" db="EMBL/GenBank/DDBJ databases">
        <title>Sequencing the genomes of 1000 actinobacteria strains.</title>
        <authorList>
            <person name="Klenk H.-P."/>
        </authorList>
    </citation>
    <scope>NUCLEOTIDE SEQUENCE [LARGE SCALE GENOMIC DNA]</scope>
    <source>
        <strain evidence="8 9">DSM 43768</strain>
    </source>
</reference>
<dbReference type="PANTHER" id="PTHR43214:SF24">
    <property type="entry name" value="TRANSCRIPTIONAL REGULATORY PROTEIN NARL-RELATED"/>
    <property type="match status" value="1"/>
</dbReference>
<dbReference type="InterPro" id="IPR000792">
    <property type="entry name" value="Tscrpt_reg_LuxR_C"/>
</dbReference>
<evidence type="ECO:0000259" key="7">
    <source>
        <dbReference type="PROSITE" id="PS50110"/>
    </source>
</evidence>
<comment type="caution">
    <text evidence="8">The sequence shown here is derived from an EMBL/GenBank/DDBJ whole genome shotgun (WGS) entry which is preliminary data.</text>
</comment>
<dbReference type="PRINTS" id="PR00038">
    <property type="entry name" value="HTHLUXR"/>
</dbReference>
<dbReference type="InterPro" id="IPR011006">
    <property type="entry name" value="CheY-like_superfamily"/>
</dbReference>
<dbReference type="GO" id="GO:0003677">
    <property type="term" value="F:DNA binding"/>
    <property type="evidence" value="ECO:0007669"/>
    <property type="project" value="UniProtKB-KW"/>
</dbReference>
<dbReference type="AlphaFoldDB" id="A0A7X0U3B7"/>
<dbReference type="GO" id="GO:0000160">
    <property type="term" value="P:phosphorelay signal transduction system"/>
    <property type="evidence" value="ECO:0007669"/>
    <property type="project" value="InterPro"/>
</dbReference>
<dbReference type="Gene3D" id="3.40.50.2300">
    <property type="match status" value="1"/>
</dbReference>
<evidence type="ECO:0000259" key="6">
    <source>
        <dbReference type="PROSITE" id="PS50043"/>
    </source>
</evidence>
<accession>A0A7X0U3B7</accession>
<dbReference type="CDD" id="cd17535">
    <property type="entry name" value="REC_NarL-like"/>
    <property type="match status" value="1"/>
</dbReference>